<evidence type="ECO:0000256" key="4">
    <source>
        <dbReference type="ARBA" id="ARBA00022837"/>
    </source>
</evidence>
<dbReference type="GO" id="GO:0007156">
    <property type="term" value="P:homophilic cell adhesion via plasma membrane adhesion molecules"/>
    <property type="evidence" value="ECO:0007669"/>
    <property type="project" value="InterPro"/>
</dbReference>
<feature type="compositionally biased region" description="Low complexity" evidence="7">
    <location>
        <begin position="1753"/>
        <end position="1763"/>
    </location>
</feature>
<proteinExistence type="predicted"/>
<evidence type="ECO:0000256" key="5">
    <source>
        <dbReference type="ARBA" id="ARBA00022989"/>
    </source>
</evidence>
<keyword evidence="9" id="KW-0732">Signal</keyword>
<dbReference type="SMART" id="SM00112">
    <property type="entry name" value="CA"/>
    <property type="match status" value="11"/>
</dbReference>
<dbReference type="SUPFAM" id="SSF49313">
    <property type="entry name" value="Cadherin-like"/>
    <property type="match status" value="11"/>
</dbReference>
<dbReference type="EMBL" id="GDIQ01035198">
    <property type="protein sequence ID" value="JAN59539.1"/>
    <property type="molecule type" value="Transcribed_RNA"/>
</dbReference>
<feature type="compositionally biased region" description="Basic residues" evidence="7">
    <location>
        <begin position="1698"/>
        <end position="1709"/>
    </location>
</feature>
<dbReference type="OrthoDB" id="6252479at2759"/>
<evidence type="ECO:0000256" key="9">
    <source>
        <dbReference type="SAM" id="SignalP"/>
    </source>
</evidence>
<dbReference type="Pfam" id="PF00028">
    <property type="entry name" value="Cadherin"/>
    <property type="match status" value="6"/>
</dbReference>
<evidence type="ECO:0000256" key="6">
    <source>
        <dbReference type="ARBA" id="ARBA00023136"/>
    </source>
</evidence>
<dbReference type="FunFam" id="2.60.40.60:FF:000020">
    <property type="entry name" value="Dachsous cadherin-related 1b"/>
    <property type="match status" value="2"/>
</dbReference>
<feature type="chain" id="PRO_5007422540" evidence="9">
    <location>
        <begin position="21"/>
        <end position="1807"/>
    </location>
</feature>
<keyword evidence="4" id="KW-0106">Calcium</keyword>
<dbReference type="PROSITE" id="PS00232">
    <property type="entry name" value="CADHERIN_1"/>
    <property type="match status" value="6"/>
</dbReference>
<comment type="subcellular location">
    <subcellularLocation>
        <location evidence="1">Membrane</location>
    </subcellularLocation>
</comment>
<name>A0A0P5JP82_9CRUS</name>
<dbReference type="FunFam" id="2.60.40.60:FF:000816">
    <property type="entry name" value="Uncharacterized protein"/>
    <property type="match status" value="1"/>
</dbReference>
<dbReference type="PANTHER" id="PTHR24027">
    <property type="entry name" value="CADHERIN-23"/>
    <property type="match status" value="1"/>
</dbReference>
<dbReference type="PRINTS" id="PR00205">
    <property type="entry name" value="CADHERIN"/>
</dbReference>
<keyword evidence="6 8" id="KW-0472">Membrane</keyword>
<dbReference type="GO" id="GO:0045296">
    <property type="term" value="F:cadherin binding"/>
    <property type="evidence" value="ECO:0007669"/>
    <property type="project" value="TreeGrafter"/>
</dbReference>
<dbReference type="PANTHER" id="PTHR24027:SF438">
    <property type="entry name" value="CADHERIN 23"/>
    <property type="match status" value="1"/>
</dbReference>
<feature type="compositionally biased region" description="Polar residues" evidence="7">
    <location>
        <begin position="1712"/>
        <end position="1734"/>
    </location>
</feature>
<sequence length="1807" mass="200522">MESFLLLLTLLRLSFFVCYAESNFSVTDNAKQQLPVLFTRSVYRGSIREHFPFKNETIRQPVTIVPAIRIQRTVQYTDGTLAITELDTRSSISTVRYSILSGNDDGYFGMDPHSGDLFLVRQVDREQLPASAINDRFTLTIQASSLSETSARARIFIDIEDINDNVPLFDTNEYSISIVENLPVSFHVLQLSATDIDLGENGKFTYRLNDTSGAFVIDPVTGWLSVTNSTPLDRERVAKLTLLVEAVEQKPNLLTDRLSTARIDIELTDANDNSPIFQPTNLYSFVVEALAGAGTVIGQVEAIDADADDNGLVNYVIQHQQEGVRSGKASKTGRNVRLGPVHNLTAKNGDPDVPFSIHPRSGHVIVTDTPLTKKSYSLFVEASDQPANPSERRHSLAVVQISVVASSMMVPHFANTPYEFWVGAEAPVDTSVGQVKIEGILEHDDVRYTMKHKLRNAGMKVPFNVDAKSGIIRVTDDLKAPTTFTLNVTANNNNRDPVTTTLTIHVVDQSISGSHTSKKLHEQGFYHFSVVENAPAGPFGEIIYQPTNADESETGTEETFQFVPLDQKAVGWGYFRLSRNGTLYTRRSLDRELMTSNLTLFVTVLENEQNRDTLQVTVTIVDVNDNPPVFNKQRYLGRVAENSAAGTRVRLVQAIRSSDADSWPHNVVHYSLTGNGSRLFRIDPIGGELSVVRSKSLDRERTPFYNLTVTATDGSLNSNAQLTILVEDVNDNAPIISGFFPTVGVVALERSANRQEFRDEGVIIVCADGSCSTPIDVEEREPQELPPGRLMATYSRFRNHLLRVLDDWIDQAERSIDQTPPDEEEILERAFQEILYNSSILIQVPDNFLVNSSLGVFSIDDKDEVNPVKSDELYFSLVPGTRHDDSFGVVPESGSLYLKKPLQLDTVYLIDVQVNDQQGLRSAANVAIQLTEVNHHRPMFNSSYYELLLPEGDYNDSSFITIEAYDQDTGDNGRLVYSLTDSSASPFRINHQTGLLIVNGSIDREQTEFFRFVVQATDEGFPPLKSRVDVVVYITDINDNAPVFDLPAGSVHENGLQPLFSVSLTDGTPPGTPVLRVRATDADADFHTNGNVTYRLGSHQSQFSIDKMTGSISTLVAMDRARSESEHNLLVVATDGGTPRLSTISVVRVTIIEACQPDPAARRQQSITLDENIPTPIALINLTSDGEKSNELVHLSLLQIEPNWPDARSRFKLDNAEPVLWLTEPLDREVQDSYSVHLKVQHSGRRSNSTNNSSCSGFDEEELVLNIRVADVNDNAPVFAEQNPLIVVVPSNTPIGYPVITIAVTDADDGNNAAIKYSMTPDAVISEDYYNPLDWTAAFLMDPSSGVVSVASAVDRLVGRILSFQINATDRNGSGQSATSTLHLSLHILDRSHEVVLVLATTTEDLVIQSEHISRVISDVSGTQVWIRSLEPHLDGDTIDGSMTDVFIYASSRTNESIITSEDFLRLLNVKKDELDQKLANYNLREIRQTSRNTKSLPSIPDIKIDVLEVTLIAMGAAVLLGAIVAVVCIFLSRLKHKKRSKPVVAASTMARSMAMDYHLQSVRNMTVVSSSYNDSSQAELMSRDSSASSDNYFEVPVDKGHPLYVSALPPAHQKQRYKKAASTPSCPSCKRVKAHRCKCSGKRQASATRSLPGSDSWVLKRKTDDPFCRLHSLPPTSRTRLSTRAEPEMNSSNSKLVRLHLAPRRTRSMRVEQTPSTAHYRQETGQQTYSRQLNKSHRSKNHRCQHNRQRRPSSSSSPSSPSIVQVERRQIFSRPIGVPRYPKSGSTTETFDDSLESTSRHTRRKW</sequence>
<feature type="transmembrane region" description="Helical" evidence="8">
    <location>
        <begin position="1510"/>
        <end position="1532"/>
    </location>
</feature>
<organism evidence="10">
    <name type="scientific">Daphnia magna</name>
    <dbReference type="NCBI Taxonomy" id="35525"/>
    <lineage>
        <taxon>Eukaryota</taxon>
        <taxon>Metazoa</taxon>
        <taxon>Ecdysozoa</taxon>
        <taxon>Arthropoda</taxon>
        <taxon>Crustacea</taxon>
        <taxon>Branchiopoda</taxon>
        <taxon>Diplostraca</taxon>
        <taxon>Cladocera</taxon>
        <taxon>Anomopoda</taxon>
        <taxon>Daphniidae</taxon>
        <taxon>Daphnia</taxon>
    </lineage>
</organism>
<feature type="compositionally biased region" description="Basic residues" evidence="7">
    <location>
        <begin position="1735"/>
        <end position="1752"/>
    </location>
</feature>
<keyword evidence="2 8" id="KW-0812">Transmembrane</keyword>
<dbReference type="InterPro" id="IPR002126">
    <property type="entry name" value="Cadherin-like_dom"/>
</dbReference>
<protein>
    <submittedName>
        <fullName evidence="10">Cadherin-89D</fullName>
    </submittedName>
</protein>
<keyword evidence="5 8" id="KW-1133">Transmembrane helix</keyword>
<feature type="signal peptide" evidence="9">
    <location>
        <begin position="1"/>
        <end position="20"/>
    </location>
</feature>
<dbReference type="GO" id="GO:0016342">
    <property type="term" value="C:catenin complex"/>
    <property type="evidence" value="ECO:0007669"/>
    <property type="project" value="TreeGrafter"/>
</dbReference>
<evidence type="ECO:0000256" key="8">
    <source>
        <dbReference type="SAM" id="Phobius"/>
    </source>
</evidence>
<dbReference type="GO" id="GO:0005509">
    <property type="term" value="F:calcium ion binding"/>
    <property type="evidence" value="ECO:0007669"/>
    <property type="project" value="UniProtKB-UniRule"/>
</dbReference>
<dbReference type="GO" id="GO:0009653">
    <property type="term" value="P:anatomical structure morphogenesis"/>
    <property type="evidence" value="ECO:0007669"/>
    <property type="project" value="UniProtKB-ARBA"/>
</dbReference>
<dbReference type="Gene3D" id="2.60.40.60">
    <property type="entry name" value="Cadherins"/>
    <property type="match status" value="11"/>
</dbReference>
<dbReference type="GO" id="GO:0016477">
    <property type="term" value="P:cell migration"/>
    <property type="evidence" value="ECO:0007669"/>
    <property type="project" value="TreeGrafter"/>
</dbReference>
<reference evidence="10" key="1">
    <citation type="submission" date="2015-10" db="EMBL/GenBank/DDBJ databases">
        <title>EvidentialGene: Evidence-directed Construction of Complete mRNA Transcriptomes without Genomes.</title>
        <authorList>
            <person name="Gilbert D.G."/>
        </authorList>
    </citation>
    <scope>NUCLEOTIDE SEQUENCE</scope>
</reference>
<dbReference type="FunFam" id="2.60.40.60:FF:000266">
    <property type="entry name" value="Cadherin 23"/>
    <property type="match status" value="1"/>
</dbReference>
<feature type="region of interest" description="Disordered" evidence="7">
    <location>
        <begin position="1672"/>
        <end position="1807"/>
    </location>
</feature>
<dbReference type="FunFam" id="2.60.40.60:FF:000635">
    <property type="entry name" value="AGAP002828-PA"/>
    <property type="match status" value="1"/>
</dbReference>
<evidence type="ECO:0000256" key="1">
    <source>
        <dbReference type="ARBA" id="ARBA00004370"/>
    </source>
</evidence>
<dbReference type="PROSITE" id="PS50268">
    <property type="entry name" value="CADHERIN_2"/>
    <property type="match status" value="10"/>
</dbReference>
<dbReference type="InterPro" id="IPR039808">
    <property type="entry name" value="Cadherin"/>
</dbReference>
<dbReference type="GO" id="GO:0060429">
    <property type="term" value="P:epithelium development"/>
    <property type="evidence" value="ECO:0007669"/>
    <property type="project" value="UniProtKB-ARBA"/>
</dbReference>
<evidence type="ECO:0000256" key="3">
    <source>
        <dbReference type="ARBA" id="ARBA00022737"/>
    </source>
</evidence>
<dbReference type="InterPro" id="IPR020894">
    <property type="entry name" value="Cadherin_CS"/>
</dbReference>
<evidence type="ECO:0000313" key="10">
    <source>
        <dbReference type="EMBL" id="JAN59539.1"/>
    </source>
</evidence>
<dbReference type="InterPro" id="IPR015919">
    <property type="entry name" value="Cadherin-like_sf"/>
</dbReference>
<accession>A0A0P5JP82</accession>
<dbReference type="CDD" id="cd11304">
    <property type="entry name" value="Cadherin_repeat"/>
    <property type="match status" value="9"/>
</dbReference>
<keyword evidence="3" id="KW-0677">Repeat</keyword>
<evidence type="ECO:0000256" key="2">
    <source>
        <dbReference type="ARBA" id="ARBA00022692"/>
    </source>
</evidence>
<dbReference type="GO" id="GO:0008013">
    <property type="term" value="F:beta-catenin binding"/>
    <property type="evidence" value="ECO:0007669"/>
    <property type="project" value="TreeGrafter"/>
</dbReference>
<evidence type="ECO:0000256" key="7">
    <source>
        <dbReference type="SAM" id="MobiDB-lite"/>
    </source>
</evidence>